<evidence type="ECO:0000256" key="4">
    <source>
        <dbReference type="ARBA" id="ARBA00022989"/>
    </source>
</evidence>
<evidence type="ECO:0000256" key="1">
    <source>
        <dbReference type="ARBA" id="ARBA00004651"/>
    </source>
</evidence>
<keyword evidence="3 6" id="KW-0812">Transmembrane</keyword>
<feature type="transmembrane region" description="Helical" evidence="6">
    <location>
        <begin position="172"/>
        <end position="192"/>
    </location>
</feature>
<organism evidence="8 9">
    <name type="scientific">Pseudonocardia parietis</name>
    <dbReference type="NCBI Taxonomy" id="570936"/>
    <lineage>
        <taxon>Bacteria</taxon>
        <taxon>Bacillati</taxon>
        <taxon>Actinomycetota</taxon>
        <taxon>Actinomycetes</taxon>
        <taxon>Pseudonocardiales</taxon>
        <taxon>Pseudonocardiaceae</taxon>
        <taxon>Pseudonocardia</taxon>
    </lineage>
</organism>
<evidence type="ECO:0000256" key="3">
    <source>
        <dbReference type="ARBA" id="ARBA00022692"/>
    </source>
</evidence>
<feature type="transmembrane region" description="Helical" evidence="6">
    <location>
        <begin position="459"/>
        <end position="482"/>
    </location>
</feature>
<proteinExistence type="predicted"/>
<feature type="transmembrane region" description="Helical" evidence="6">
    <location>
        <begin position="204"/>
        <end position="221"/>
    </location>
</feature>
<feature type="transmembrane region" description="Helical" evidence="6">
    <location>
        <begin position="12"/>
        <end position="33"/>
    </location>
</feature>
<keyword evidence="2" id="KW-0813">Transport</keyword>
<feature type="transmembrane region" description="Helical" evidence="6">
    <location>
        <begin position="142"/>
        <end position="160"/>
    </location>
</feature>
<evidence type="ECO:0000313" key="8">
    <source>
        <dbReference type="EMBL" id="MBP2367034.1"/>
    </source>
</evidence>
<dbReference type="CDD" id="cd17321">
    <property type="entry name" value="MFS_MMR_MDR_like"/>
    <property type="match status" value="1"/>
</dbReference>
<dbReference type="InterPro" id="IPR020846">
    <property type="entry name" value="MFS_dom"/>
</dbReference>
<evidence type="ECO:0000256" key="2">
    <source>
        <dbReference type="ARBA" id="ARBA00022448"/>
    </source>
</evidence>
<dbReference type="Proteomes" id="UP001519295">
    <property type="component" value="Unassembled WGS sequence"/>
</dbReference>
<reference evidence="8 9" key="1">
    <citation type="submission" date="2021-03" db="EMBL/GenBank/DDBJ databases">
        <title>Sequencing the genomes of 1000 actinobacteria strains.</title>
        <authorList>
            <person name="Klenk H.-P."/>
        </authorList>
    </citation>
    <scope>NUCLEOTIDE SEQUENCE [LARGE SCALE GENOMIC DNA]</scope>
    <source>
        <strain evidence="8 9">DSM 45256</strain>
    </source>
</reference>
<evidence type="ECO:0000256" key="6">
    <source>
        <dbReference type="SAM" id="Phobius"/>
    </source>
</evidence>
<comment type="caution">
    <text evidence="8">The sequence shown here is derived from an EMBL/GenBank/DDBJ whole genome shotgun (WGS) entry which is preliminary data.</text>
</comment>
<feature type="transmembrane region" description="Helical" evidence="6">
    <location>
        <begin position="272"/>
        <end position="295"/>
    </location>
</feature>
<dbReference type="Gene3D" id="1.20.1720.10">
    <property type="entry name" value="Multidrug resistance protein D"/>
    <property type="match status" value="1"/>
</dbReference>
<feature type="domain" description="Major facilitator superfamily (MFS) profile" evidence="7">
    <location>
        <begin position="14"/>
        <end position="486"/>
    </location>
</feature>
<accession>A0ABS4VSX3</accession>
<dbReference type="RefSeq" id="WP_210027126.1">
    <property type="nucleotide sequence ID" value="NZ_JAGINU010000001.1"/>
</dbReference>
<feature type="transmembrane region" description="Helical" evidence="6">
    <location>
        <begin position="301"/>
        <end position="321"/>
    </location>
</feature>
<evidence type="ECO:0000313" key="9">
    <source>
        <dbReference type="Proteomes" id="UP001519295"/>
    </source>
</evidence>
<sequence length="503" mass="50931">MTTGTTVGGPERARAAVTLVAVLLGFLTLPMLMSGTTVALPHIAADLDASGAALQWVVVGYFLAAASMMLVAGSLGDLVGRRKIFSAGAGVYTAGVLAGAFAGDILLLDVARTVSGVGAAGVMAGGGAILGATFTGPARTRAFAAMGSTAGIGISIGPSLSGLLVDTVGWRATFGVFAVVGALILLASTLIVETRAEHRPRVDVPGALLLVAALTLVMFGVNQASEAGWSSAPVVGTVVAGAVLLAVFVLVERRRTDPVLDLTLFADRRFSAWCLACVFVAAGPAGVMVFLPTYLQGVNDLAPRTVGLIMLMQTVPVLIAPQLSERLLNRWGVSPRVLIVLSLMLIAAGNVWLTTLHPGIGAAGLLGPLATLGVGMGLAVGTTDGQAMDHIDADRLGMAAGVLNTVRTTGSTLTIAVFGTGVIGLLQARSGDGESAARIAAGDLAGPDRALQAAHYTEAWQIASGVIGAACLAAALTVGVLLGRRRPEGTRRTPTTALHEENR</sequence>
<dbReference type="Gene3D" id="1.20.1250.20">
    <property type="entry name" value="MFS general substrate transporter like domains"/>
    <property type="match status" value="1"/>
</dbReference>
<feature type="transmembrane region" description="Helical" evidence="6">
    <location>
        <begin position="227"/>
        <end position="251"/>
    </location>
</feature>
<evidence type="ECO:0000259" key="7">
    <source>
        <dbReference type="PROSITE" id="PS50850"/>
    </source>
</evidence>
<dbReference type="PANTHER" id="PTHR42718">
    <property type="entry name" value="MAJOR FACILITATOR SUPERFAMILY MULTIDRUG TRANSPORTER MFSC"/>
    <property type="match status" value="1"/>
</dbReference>
<keyword evidence="4 6" id="KW-1133">Transmembrane helix</keyword>
<dbReference type="EMBL" id="JAGINU010000001">
    <property type="protein sequence ID" value="MBP2367034.1"/>
    <property type="molecule type" value="Genomic_DNA"/>
</dbReference>
<dbReference type="InterPro" id="IPR011701">
    <property type="entry name" value="MFS"/>
</dbReference>
<gene>
    <name evidence="8" type="ORF">JOF36_002730</name>
</gene>
<evidence type="ECO:0000256" key="5">
    <source>
        <dbReference type="ARBA" id="ARBA00023136"/>
    </source>
</evidence>
<keyword evidence="5 6" id="KW-0472">Membrane</keyword>
<feature type="transmembrane region" description="Helical" evidence="6">
    <location>
        <begin position="359"/>
        <end position="381"/>
    </location>
</feature>
<feature type="transmembrane region" description="Helical" evidence="6">
    <location>
        <begin position="84"/>
        <end position="108"/>
    </location>
</feature>
<dbReference type="SUPFAM" id="SSF103473">
    <property type="entry name" value="MFS general substrate transporter"/>
    <property type="match status" value="1"/>
</dbReference>
<feature type="transmembrane region" description="Helical" evidence="6">
    <location>
        <begin position="53"/>
        <end position="72"/>
    </location>
</feature>
<dbReference type="PANTHER" id="PTHR42718:SF9">
    <property type="entry name" value="MAJOR FACILITATOR SUPERFAMILY MULTIDRUG TRANSPORTER MFSC"/>
    <property type="match status" value="1"/>
</dbReference>
<dbReference type="PROSITE" id="PS50850">
    <property type="entry name" value="MFS"/>
    <property type="match status" value="1"/>
</dbReference>
<keyword evidence="9" id="KW-1185">Reference proteome</keyword>
<comment type="subcellular location">
    <subcellularLocation>
        <location evidence="1">Cell membrane</location>
        <topology evidence="1">Multi-pass membrane protein</topology>
    </subcellularLocation>
</comment>
<protein>
    <submittedName>
        <fullName evidence="8">EmrB/QacA subfamily drug resistance transporter</fullName>
    </submittedName>
</protein>
<dbReference type="Pfam" id="PF07690">
    <property type="entry name" value="MFS_1"/>
    <property type="match status" value="1"/>
</dbReference>
<feature type="transmembrane region" description="Helical" evidence="6">
    <location>
        <begin position="114"/>
        <end position="135"/>
    </location>
</feature>
<feature type="transmembrane region" description="Helical" evidence="6">
    <location>
        <begin position="333"/>
        <end position="353"/>
    </location>
</feature>
<dbReference type="InterPro" id="IPR036259">
    <property type="entry name" value="MFS_trans_sf"/>
</dbReference>
<name>A0ABS4VSX3_9PSEU</name>
<feature type="transmembrane region" description="Helical" evidence="6">
    <location>
        <begin position="402"/>
        <end position="426"/>
    </location>
</feature>